<feature type="repeat" description="PPR" evidence="6">
    <location>
        <begin position="654"/>
        <end position="688"/>
    </location>
</feature>
<comment type="similarity">
    <text evidence="1">Belongs to the PPR family. P subfamily.</text>
</comment>
<accession>A0AAP0DA58</accession>
<dbReference type="InterPro" id="IPR011011">
    <property type="entry name" value="Znf_FYVE_PHD"/>
</dbReference>
<dbReference type="Pfam" id="PF23121">
    <property type="entry name" value="SPOC_AIPP2"/>
    <property type="match status" value="1"/>
</dbReference>
<feature type="domain" description="AIPP2-like SPOC-like" evidence="8">
    <location>
        <begin position="320"/>
        <end position="448"/>
    </location>
</feature>
<keyword evidence="10" id="KW-1185">Reference proteome</keyword>
<evidence type="ECO:0000256" key="7">
    <source>
        <dbReference type="SAM" id="MobiDB-lite"/>
    </source>
</evidence>
<evidence type="ECO:0000256" key="3">
    <source>
        <dbReference type="ARBA" id="ARBA00022737"/>
    </source>
</evidence>
<protein>
    <recommendedName>
        <fullName evidence="8">AIPP2-like SPOC-like domain-containing protein</fullName>
    </recommendedName>
</protein>
<feature type="repeat" description="PPR" evidence="6">
    <location>
        <begin position="1004"/>
        <end position="1038"/>
    </location>
</feature>
<feature type="repeat" description="PPR" evidence="6">
    <location>
        <begin position="829"/>
        <end position="863"/>
    </location>
</feature>
<dbReference type="AlphaFoldDB" id="A0AAP0DA58"/>
<name>A0AAP0DA58_9ASTR</name>
<dbReference type="Proteomes" id="UP001408789">
    <property type="component" value="Unassembled WGS sequence"/>
</dbReference>
<feature type="repeat" description="PPR" evidence="6">
    <location>
        <begin position="759"/>
        <end position="793"/>
    </location>
</feature>
<dbReference type="InterPro" id="IPR002885">
    <property type="entry name" value="PPR_rpt"/>
</dbReference>
<proteinExistence type="inferred from homology"/>
<evidence type="ECO:0000256" key="6">
    <source>
        <dbReference type="PROSITE-ProRule" id="PRU00708"/>
    </source>
</evidence>
<evidence type="ECO:0000256" key="4">
    <source>
        <dbReference type="ARBA" id="ARBA00022771"/>
    </source>
</evidence>
<feature type="compositionally biased region" description="Basic residues" evidence="7">
    <location>
        <begin position="92"/>
        <end position="106"/>
    </location>
</feature>
<comment type="caution">
    <text evidence="9">The sequence shown here is derived from an EMBL/GenBank/DDBJ whole genome shotgun (WGS) entry which is preliminary data.</text>
</comment>
<dbReference type="Pfam" id="PF01535">
    <property type="entry name" value="PPR"/>
    <property type="match status" value="1"/>
</dbReference>
<dbReference type="InterPro" id="IPR011990">
    <property type="entry name" value="TPR-like_helical_dom_sf"/>
</dbReference>
<feature type="compositionally biased region" description="Basic and acidic residues" evidence="7">
    <location>
        <begin position="71"/>
        <end position="84"/>
    </location>
</feature>
<feature type="compositionally biased region" description="Basic residues" evidence="7">
    <location>
        <begin position="137"/>
        <end position="154"/>
    </location>
</feature>
<feature type="repeat" description="PPR" evidence="6">
    <location>
        <begin position="934"/>
        <end position="968"/>
    </location>
</feature>
<keyword evidence="4" id="KW-0863">Zinc-finger</keyword>
<dbReference type="GO" id="GO:0008270">
    <property type="term" value="F:zinc ion binding"/>
    <property type="evidence" value="ECO:0007669"/>
    <property type="project" value="UniProtKB-KW"/>
</dbReference>
<evidence type="ECO:0000256" key="2">
    <source>
        <dbReference type="ARBA" id="ARBA00022723"/>
    </source>
</evidence>
<evidence type="ECO:0000259" key="8">
    <source>
        <dbReference type="Pfam" id="PF23121"/>
    </source>
</evidence>
<keyword evidence="2" id="KW-0479">Metal-binding</keyword>
<dbReference type="Gene3D" id="1.25.40.10">
    <property type="entry name" value="Tetratricopeptide repeat domain"/>
    <property type="match status" value="4"/>
</dbReference>
<evidence type="ECO:0000256" key="1">
    <source>
        <dbReference type="ARBA" id="ARBA00007626"/>
    </source>
</evidence>
<dbReference type="Pfam" id="PF13812">
    <property type="entry name" value="PPR_3"/>
    <property type="match status" value="3"/>
</dbReference>
<dbReference type="Gene3D" id="3.30.40.10">
    <property type="entry name" value="Zinc/RING finger domain, C3HC4 (zinc finger)"/>
    <property type="match status" value="1"/>
</dbReference>
<evidence type="ECO:0000313" key="10">
    <source>
        <dbReference type="Proteomes" id="UP001408789"/>
    </source>
</evidence>
<feature type="region of interest" description="Disordered" evidence="7">
    <location>
        <begin position="67"/>
        <end position="106"/>
    </location>
</feature>
<gene>
    <name evidence="9" type="ORF">SSX86_014792</name>
</gene>
<reference evidence="9 10" key="1">
    <citation type="submission" date="2024-04" db="EMBL/GenBank/DDBJ databases">
        <title>The reference genome of an endangered Asteraceae, Deinandra increscens subsp. villosa, native to the Central Coast of California.</title>
        <authorList>
            <person name="Guilliams M."/>
            <person name="Hasenstab-Lehman K."/>
            <person name="Meyer R."/>
            <person name="Mcevoy S."/>
        </authorList>
    </citation>
    <scope>NUCLEOTIDE SEQUENCE [LARGE SCALE GENOMIC DNA]</scope>
    <source>
        <tissue evidence="9">Leaf</tissue>
    </source>
</reference>
<feature type="region of interest" description="Disordered" evidence="7">
    <location>
        <begin position="134"/>
        <end position="157"/>
    </location>
</feature>
<organism evidence="9 10">
    <name type="scientific">Deinandra increscens subsp. villosa</name>
    <dbReference type="NCBI Taxonomy" id="3103831"/>
    <lineage>
        <taxon>Eukaryota</taxon>
        <taxon>Viridiplantae</taxon>
        <taxon>Streptophyta</taxon>
        <taxon>Embryophyta</taxon>
        <taxon>Tracheophyta</taxon>
        <taxon>Spermatophyta</taxon>
        <taxon>Magnoliopsida</taxon>
        <taxon>eudicotyledons</taxon>
        <taxon>Gunneridae</taxon>
        <taxon>Pentapetalae</taxon>
        <taxon>asterids</taxon>
        <taxon>campanulids</taxon>
        <taxon>Asterales</taxon>
        <taxon>Asteraceae</taxon>
        <taxon>Asteroideae</taxon>
        <taxon>Heliantheae alliance</taxon>
        <taxon>Madieae</taxon>
        <taxon>Madiinae</taxon>
        <taxon>Deinandra</taxon>
    </lineage>
</organism>
<evidence type="ECO:0000313" key="9">
    <source>
        <dbReference type="EMBL" id="KAK9067463.1"/>
    </source>
</evidence>
<dbReference type="SUPFAM" id="SSF57903">
    <property type="entry name" value="FYVE/PHD zinc finger"/>
    <property type="match status" value="1"/>
</dbReference>
<dbReference type="CDD" id="cd15489">
    <property type="entry name" value="PHD_SF"/>
    <property type="match status" value="1"/>
</dbReference>
<feature type="repeat" description="PPR" evidence="6">
    <location>
        <begin position="899"/>
        <end position="933"/>
    </location>
</feature>
<feature type="repeat" description="PPR" evidence="6">
    <location>
        <begin position="969"/>
        <end position="1003"/>
    </location>
</feature>
<dbReference type="EMBL" id="JBCNJP010000015">
    <property type="protein sequence ID" value="KAK9067463.1"/>
    <property type="molecule type" value="Genomic_DNA"/>
</dbReference>
<sequence>METAISSEKVLVCETCGAKGFTNAFIYCVKCLEFVIHRYCLDVIPKTSEDIVIWYCDDCKSPLPSHFTLPPKHDPSHSQKEDPPHSVLAKTTRPKKKQKKKPLKKRKMTCLVAAGKDNEQISLQFQEKVAASLQHVKTTKRKRSQKKKQKKKRGSVPLLGKDEITKSNHQKCVETPLNSLPKEALVNSDSGANQITPQSVEQDNMCCPVKGLVKRKRDTIRVAAKTMKHKTEKSTEHSSCESSCTDVTLKKEEDITHTEEGLKCEPDHDKLVSNTPSVKNELNKRSNEFKGSAYVQASYFANDIKYDHNEPARPRLDSVWRGSFDIIKTDYDLFEGFVGHLSTNACKKVCEEATTLLSMLSLEMDSKAHLWPKSFSDSMPSDDNIALYFFPGDTKNERDFEKLVNDMIDGDLAMKTTSKNAELLIFTSKVLPQSFWRFQGNYYLWGVFRSKKKDVPVSSHGGNHGLSAKTENEVTREKEILKKLLCSIIIVGFWNELVVCRLTFKLAANCFIIYPRSCKCKYEPAARSSDAQPKEKFKRDSLYINKQGRLKSFDHKKVSRKRGGSLRGQGWKYGSGFVDGVFPVLSPDAQQILNFMKKEMDLNRIWDALSSLPPTHTTWDDLISVAVQLRFNKRWDSIISICEWILYRSTFQPDVICYNLLIDAFGQKSCADKAESTYLNLLEARCIPTEDTYALLLRAYCTCGLLEKAEVVFGEMQKYGLSPSAVVYNAYIDGLMKGRNSQKAIEIFQRMKRNCCQPSTDTYTMLINLYGKASRSYMALKVFQEMKSQKCKPNICTFTALINAFAREGLCEKAEEIFEQLQEAGIEPDVYAYNALMEAYSRAGFPYGAAEIFSLMQHMGCEPDRASFNIMVDAYGRSGLHEDARLVFEEMKRLGIEPTMKSHMVLLSAYSKAGNVAKCEQIVSKMHKSGLEPDTFVLNTMLNAYGRMGHFKKMEEVLAVMENRPHAPDISTYNILINMYGRAGYFEQMEEIFRLLPAKNLQRDVVTWTSRLGAYSRKKQYSRCLQIFEEMITNGCYPDGGTARVLLSSCSTKEQVEQVSLVLRTMHKDMKTELQY</sequence>
<keyword evidence="5" id="KW-0862">Zinc</keyword>
<keyword evidence="3" id="KW-0677">Repeat</keyword>
<dbReference type="SUPFAM" id="SSF48452">
    <property type="entry name" value="TPR-like"/>
    <property type="match status" value="1"/>
</dbReference>
<dbReference type="Pfam" id="PF13041">
    <property type="entry name" value="PPR_2"/>
    <property type="match status" value="3"/>
</dbReference>
<dbReference type="InterPro" id="IPR056280">
    <property type="entry name" value="AIPP2-like_SPOC"/>
</dbReference>
<feature type="repeat" description="PPR" evidence="6">
    <location>
        <begin position="689"/>
        <end position="723"/>
    </location>
</feature>
<dbReference type="NCBIfam" id="TIGR00756">
    <property type="entry name" value="PPR"/>
    <property type="match status" value="10"/>
</dbReference>
<dbReference type="PANTHER" id="PTHR47941">
    <property type="entry name" value="PENTATRICOPEPTIDE REPEAT-CONTAINING PROTEIN 3, MITOCHONDRIAL"/>
    <property type="match status" value="1"/>
</dbReference>
<dbReference type="InterPro" id="IPR013083">
    <property type="entry name" value="Znf_RING/FYVE/PHD"/>
</dbReference>
<evidence type="ECO:0000256" key="5">
    <source>
        <dbReference type="ARBA" id="ARBA00022833"/>
    </source>
</evidence>
<feature type="repeat" description="PPR" evidence="6">
    <location>
        <begin position="864"/>
        <end position="898"/>
    </location>
</feature>
<dbReference type="PROSITE" id="PS51375">
    <property type="entry name" value="PPR"/>
    <property type="match status" value="11"/>
</dbReference>
<feature type="repeat" description="PPR" evidence="6">
    <location>
        <begin position="794"/>
        <end position="828"/>
    </location>
</feature>
<feature type="repeat" description="PPR" evidence="6">
    <location>
        <begin position="724"/>
        <end position="758"/>
    </location>
</feature>